<dbReference type="Pfam" id="PF00665">
    <property type="entry name" value="rve"/>
    <property type="match status" value="1"/>
</dbReference>
<dbReference type="Proteomes" id="UP000075243">
    <property type="component" value="Chromosome 11"/>
</dbReference>
<dbReference type="OMA" id="ANDHICS"/>
<dbReference type="Pfam" id="PF13976">
    <property type="entry name" value="gag_pre-integrs"/>
    <property type="match status" value="1"/>
</dbReference>
<feature type="region of interest" description="Disordered" evidence="1">
    <location>
        <begin position="288"/>
        <end position="309"/>
    </location>
</feature>
<sequence>MVVSWLVHSVSLSIRHSILWMENADEIWKDLKSRYAQGDLLRVSDLQFEASSIKQGDLSVTEFFTKLRVVWDEIENFRPDPVCACTTRCTCNVLSIIAQRKLEDRAMQFLRGLNDQYNNVRSHVLLMDPSPPLSKIFSYVAQQERQLLGNNFMIQVNSETKGTMINAVNSSNACSYCGRAGHNENVCYCKHGFPLNNDNKGSKGMFNRNGKICTHCGKSGHTIDICYRKHGFPPGHRLYNVKNASVNSTVTGDGKVTDNDQQTSENQDLRFSPQQFQALLALIQQPSNGNSASHTSHVNQISSISSSNPGKCPSVVCSAITPHTTPWILDSGATDHVSSSLTNFSSYITINPIVVKLPTGQHLVATHSGTVKFTESFFLTDVLYIPSFTFNLISISKLVSSLKCELIFYLNSCVIQDMTNKQKIGTVDVNGGLYQITLKPVISHSVCTSVVHPRCNKIPIDLWHFRLGHIYHDRMQCMKQYYPCLISNKDFMCNTCHHAKQRRLPFPLSNSHASQPFEIMHMDIWGPCSTTSMHGHKYFLTVVDDHTHFCWIFLMSSKGETRTHIHSFINQIENQFGKTIKIIRSDNGV</sequence>
<dbReference type="InterPro" id="IPR001584">
    <property type="entry name" value="Integrase_cat-core"/>
</dbReference>
<dbReference type="PROSITE" id="PS50994">
    <property type="entry name" value="INTEGRASE"/>
    <property type="match status" value="1"/>
</dbReference>
<dbReference type="GO" id="GO:0015074">
    <property type="term" value="P:DNA integration"/>
    <property type="evidence" value="ECO:0007669"/>
    <property type="project" value="InterPro"/>
</dbReference>
<keyword evidence="4" id="KW-1185">Reference proteome</keyword>
<dbReference type="InterPro" id="IPR025724">
    <property type="entry name" value="GAG-pre-integrase_dom"/>
</dbReference>
<organism evidence="3 4">
    <name type="scientific">Cajanus cajan</name>
    <name type="common">Pigeon pea</name>
    <name type="synonym">Cajanus indicus</name>
    <dbReference type="NCBI Taxonomy" id="3821"/>
    <lineage>
        <taxon>Eukaryota</taxon>
        <taxon>Viridiplantae</taxon>
        <taxon>Streptophyta</taxon>
        <taxon>Embryophyta</taxon>
        <taxon>Tracheophyta</taxon>
        <taxon>Spermatophyta</taxon>
        <taxon>Magnoliopsida</taxon>
        <taxon>eudicotyledons</taxon>
        <taxon>Gunneridae</taxon>
        <taxon>Pentapetalae</taxon>
        <taxon>rosids</taxon>
        <taxon>fabids</taxon>
        <taxon>Fabales</taxon>
        <taxon>Fabaceae</taxon>
        <taxon>Papilionoideae</taxon>
        <taxon>50 kb inversion clade</taxon>
        <taxon>NPAAA clade</taxon>
        <taxon>indigoferoid/millettioid clade</taxon>
        <taxon>Phaseoleae</taxon>
        <taxon>Cajanus</taxon>
    </lineage>
</organism>
<evidence type="ECO:0000259" key="2">
    <source>
        <dbReference type="PROSITE" id="PS50994"/>
    </source>
</evidence>
<evidence type="ECO:0000313" key="4">
    <source>
        <dbReference type="Proteomes" id="UP000075243"/>
    </source>
</evidence>
<gene>
    <name evidence="3" type="ORF">KK1_003275</name>
</gene>
<dbReference type="SUPFAM" id="SSF53098">
    <property type="entry name" value="Ribonuclease H-like"/>
    <property type="match status" value="1"/>
</dbReference>
<accession>A0A151SQG1</accession>
<dbReference type="Gramene" id="C.cajan_03203.t">
    <property type="protein sequence ID" value="C.cajan_03203.t.cds1"/>
    <property type="gene ID" value="C.cajan_03203"/>
</dbReference>
<reference evidence="3 4" key="1">
    <citation type="journal article" date="2012" name="Nat. Biotechnol.">
        <title>Draft genome sequence of pigeonpea (Cajanus cajan), an orphan legume crop of resource-poor farmers.</title>
        <authorList>
            <person name="Varshney R.K."/>
            <person name="Chen W."/>
            <person name="Li Y."/>
            <person name="Bharti A.K."/>
            <person name="Saxena R.K."/>
            <person name="Schlueter J.A."/>
            <person name="Donoghue M.T."/>
            <person name="Azam S."/>
            <person name="Fan G."/>
            <person name="Whaley A.M."/>
            <person name="Farmer A.D."/>
            <person name="Sheridan J."/>
            <person name="Iwata A."/>
            <person name="Tuteja R."/>
            <person name="Penmetsa R.V."/>
            <person name="Wu W."/>
            <person name="Upadhyaya H.D."/>
            <person name="Yang S.P."/>
            <person name="Shah T."/>
            <person name="Saxena K.B."/>
            <person name="Michael T."/>
            <person name="McCombie W.R."/>
            <person name="Yang B."/>
            <person name="Zhang G."/>
            <person name="Yang H."/>
            <person name="Wang J."/>
            <person name="Spillane C."/>
            <person name="Cook D.R."/>
            <person name="May G.D."/>
            <person name="Xu X."/>
            <person name="Jackson S.A."/>
        </authorList>
    </citation>
    <scope>NUCLEOTIDE SEQUENCE [LARGE SCALE GENOMIC DNA]</scope>
    <source>
        <strain evidence="4">cv. Asha</strain>
    </source>
</reference>
<dbReference type="Pfam" id="PF22936">
    <property type="entry name" value="Pol_BBD"/>
    <property type="match status" value="1"/>
</dbReference>
<name>A0A151SQG1_CAJCA</name>
<evidence type="ECO:0000256" key="1">
    <source>
        <dbReference type="SAM" id="MobiDB-lite"/>
    </source>
</evidence>
<dbReference type="InterPro" id="IPR054722">
    <property type="entry name" value="PolX-like_BBD"/>
</dbReference>
<feature type="domain" description="Integrase catalytic" evidence="2">
    <location>
        <begin position="512"/>
        <end position="589"/>
    </location>
</feature>
<dbReference type="GO" id="GO:0003676">
    <property type="term" value="F:nucleic acid binding"/>
    <property type="evidence" value="ECO:0007669"/>
    <property type="project" value="InterPro"/>
</dbReference>
<dbReference type="EMBL" id="CM003613">
    <property type="protein sequence ID" value="KYP57023.1"/>
    <property type="molecule type" value="Genomic_DNA"/>
</dbReference>
<proteinExistence type="predicted"/>
<dbReference type="PANTHER" id="PTHR34222">
    <property type="entry name" value="GAG_PRE-INTEGRS DOMAIN-CONTAINING PROTEIN"/>
    <property type="match status" value="1"/>
</dbReference>
<protein>
    <submittedName>
        <fullName evidence="3">Retrovirus-related Pol polyprotein from transposon TNT 1-94</fullName>
    </submittedName>
</protein>
<dbReference type="Gene3D" id="3.30.420.10">
    <property type="entry name" value="Ribonuclease H-like superfamily/Ribonuclease H"/>
    <property type="match status" value="1"/>
</dbReference>
<dbReference type="InterPro" id="IPR012337">
    <property type="entry name" value="RNaseH-like_sf"/>
</dbReference>
<feature type="compositionally biased region" description="Polar residues" evidence="1">
    <location>
        <begin position="288"/>
        <end position="300"/>
    </location>
</feature>
<dbReference type="AlphaFoldDB" id="A0A151SQG1"/>
<dbReference type="PANTHER" id="PTHR34222:SF99">
    <property type="entry name" value="PROTEIN, PUTATIVE-RELATED"/>
    <property type="match status" value="1"/>
</dbReference>
<evidence type="ECO:0000313" key="3">
    <source>
        <dbReference type="EMBL" id="KYP57023.1"/>
    </source>
</evidence>
<dbReference type="InterPro" id="IPR036397">
    <property type="entry name" value="RNaseH_sf"/>
</dbReference>